<proteinExistence type="predicted"/>
<feature type="compositionally biased region" description="Low complexity" evidence="1">
    <location>
        <begin position="60"/>
        <end position="90"/>
    </location>
</feature>
<reference evidence="2" key="1">
    <citation type="submission" date="2021-04" db="EMBL/GenBank/DDBJ databases">
        <title>Genome based classification of Actinospica acidithermotolerans sp. nov., an actinobacterium isolated from an Indonesian hot spring.</title>
        <authorList>
            <person name="Kusuma A.B."/>
            <person name="Putra K.E."/>
            <person name="Nafisah S."/>
            <person name="Loh J."/>
            <person name="Nouioui I."/>
            <person name="Goodfellow M."/>
        </authorList>
    </citation>
    <scope>NUCLEOTIDE SEQUENCE</scope>
    <source>
        <strain evidence="2">MGRD01-02</strain>
    </source>
</reference>
<sequence>MVIKNNVSFISSGRYLLCAAAALAGLGVAALGYSLTLPHPSAAPPDLAASRSTSSPPGDSASPQALAASTAPAPATSTAAPIATASPEPAQVDGGSSSAALQRALNSSSPPDLPSATANALIVLGRRDLTRDLVAGGTAAGLQIQAAIARRHAGRTDLADVTLLYTDSDPATLEPEHLTVLAFALTPSGWVPVVGQSGASEP</sequence>
<feature type="compositionally biased region" description="Polar residues" evidence="1">
    <location>
        <begin position="94"/>
        <end position="110"/>
    </location>
</feature>
<dbReference type="Proteomes" id="UP000676325">
    <property type="component" value="Unassembled WGS sequence"/>
</dbReference>
<organism evidence="2 3">
    <name type="scientific">Actinospica acidithermotolerans</name>
    <dbReference type="NCBI Taxonomy" id="2828514"/>
    <lineage>
        <taxon>Bacteria</taxon>
        <taxon>Bacillati</taxon>
        <taxon>Actinomycetota</taxon>
        <taxon>Actinomycetes</taxon>
        <taxon>Catenulisporales</taxon>
        <taxon>Actinospicaceae</taxon>
        <taxon>Actinospica</taxon>
    </lineage>
</organism>
<name>A0A941EC55_9ACTN</name>
<dbReference type="AlphaFoldDB" id="A0A941EC55"/>
<comment type="caution">
    <text evidence="2">The sequence shown here is derived from an EMBL/GenBank/DDBJ whole genome shotgun (WGS) entry which is preliminary data.</text>
</comment>
<evidence type="ECO:0000313" key="2">
    <source>
        <dbReference type="EMBL" id="MBR7828756.1"/>
    </source>
</evidence>
<gene>
    <name evidence="2" type="ORF">KDK95_20780</name>
</gene>
<dbReference type="EMBL" id="JAGSOH010000065">
    <property type="protein sequence ID" value="MBR7828756.1"/>
    <property type="molecule type" value="Genomic_DNA"/>
</dbReference>
<feature type="region of interest" description="Disordered" evidence="1">
    <location>
        <begin position="42"/>
        <end position="113"/>
    </location>
</feature>
<accession>A0A941EC55</accession>
<evidence type="ECO:0000256" key="1">
    <source>
        <dbReference type="SAM" id="MobiDB-lite"/>
    </source>
</evidence>
<keyword evidence="3" id="KW-1185">Reference proteome</keyword>
<evidence type="ECO:0000313" key="3">
    <source>
        <dbReference type="Proteomes" id="UP000676325"/>
    </source>
</evidence>
<protein>
    <submittedName>
        <fullName evidence="2">Uncharacterized protein</fullName>
    </submittedName>
</protein>
<dbReference type="RefSeq" id="WP_212519892.1">
    <property type="nucleotide sequence ID" value="NZ_JAGSOH010000065.1"/>
</dbReference>